<keyword evidence="3" id="KW-1185">Reference proteome</keyword>
<name>A0AA97DAB8_9FIRM</name>
<evidence type="ECO:0000313" key="2">
    <source>
        <dbReference type="EMBL" id="WOC33221.1"/>
    </source>
</evidence>
<reference evidence="3" key="3">
    <citation type="submission" date="2024-06" db="EMBL/GenBank/DDBJ databases">
        <authorList>
            <person name="Zeng C."/>
        </authorList>
    </citation>
    <scope>NUCLEOTIDE SEQUENCE [LARGE SCALE GENOMIC DNA]</scope>
    <source>
        <strain evidence="3">ZCY20-5</strain>
    </source>
</reference>
<dbReference type="EMBL" id="CP135996">
    <property type="protein sequence ID" value="WOC33221.1"/>
    <property type="molecule type" value="Genomic_DNA"/>
</dbReference>
<proteinExistence type="predicted"/>
<feature type="coiled-coil region" evidence="1">
    <location>
        <begin position="9"/>
        <end position="50"/>
    </location>
</feature>
<protein>
    <recommendedName>
        <fullName evidence="4">DUF4315 family protein</fullName>
    </recommendedName>
</protein>
<evidence type="ECO:0008006" key="4">
    <source>
        <dbReference type="Google" id="ProtNLM"/>
    </source>
</evidence>
<sequence length="80" mass="9285">MPRRKKVENMSYEERIEQVDTRIAECKETLSALKHQKKELESARDEEAMQNISEFIKASNMTPTEFLASLQERAAENPEA</sequence>
<dbReference type="Proteomes" id="UP001300604">
    <property type="component" value="Chromosome"/>
</dbReference>
<accession>A0AA97DAB8</accession>
<evidence type="ECO:0000313" key="3">
    <source>
        <dbReference type="Proteomes" id="UP001300604"/>
    </source>
</evidence>
<gene>
    <name evidence="2" type="ORF">PXC00_04920</name>
</gene>
<dbReference type="AlphaFoldDB" id="A0AA97DAB8"/>
<dbReference type="RefSeq" id="WP_275844440.1">
    <property type="nucleotide sequence ID" value="NZ_CP135996.1"/>
</dbReference>
<reference evidence="2 3" key="1">
    <citation type="submission" date="2024-06" db="EMBL/GenBank/DDBJ databases">
        <title>Caproicibacterium argilliputei sp. nov, a novel caproic acid producing anaerobic bacterium isolated from pit mud.</title>
        <authorList>
            <person name="Xia S."/>
        </authorList>
    </citation>
    <scope>NUCLEOTIDE SEQUENCE [LARGE SCALE GENOMIC DNA]</scope>
    <source>
        <strain evidence="2 3">ZCY20-5</strain>
    </source>
</reference>
<evidence type="ECO:0000256" key="1">
    <source>
        <dbReference type="SAM" id="Coils"/>
    </source>
</evidence>
<organism evidence="2 3">
    <name type="scientific">Caproicibacterium argilliputei</name>
    <dbReference type="NCBI Taxonomy" id="3030016"/>
    <lineage>
        <taxon>Bacteria</taxon>
        <taxon>Bacillati</taxon>
        <taxon>Bacillota</taxon>
        <taxon>Clostridia</taxon>
        <taxon>Eubacteriales</taxon>
        <taxon>Oscillospiraceae</taxon>
        <taxon>Caproicibacterium</taxon>
    </lineage>
</organism>
<keyword evidence="1" id="KW-0175">Coiled coil</keyword>
<reference evidence="3" key="2">
    <citation type="submission" date="2024-06" db="EMBL/GenBank/DDBJ databases">
        <title>Caproicibacterium argilliputei sp. nov, a novel caproic acid producing anaerobic bacterium isolated from pit mud.</title>
        <authorList>
            <person name="Zeng C."/>
        </authorList>
    </citation>
    <scope>NUCLEOTIDE SEQUENCE [LARGE SCALE GENOMIC DNA]</scope>
    <source>
        <strain evidence="3">ZCY20-5</strain>
    </source>
</reference>
<dbReference type="KEGG" id="carl:PXC00_04920"/>